<keyword evidence="3" id="KW-0378">Hydrolase</keyword>
<protein>
    <submittedName>
        <fullName evidence="3">HNH endonuclease family protein</fullName>
    </submittedName>
</protein>
<dbReference type="PANTHER" id="PTHR24094">
    <property type="entry name" value="SECRETED PROTEIN"/>
    <property type="match status" value="1"/>
</dbReference>
<keyword evidence="3" id="KW-0255">Endonuclease</keyword>
<keyword evidence="4" id="KW-1185">Reference proteome</keyword>
<evidence type="ECO:0000313" key="4">
    <source>
        <dbReference type="Proteomes" id="UP000694501"/>
    </source>
</evidence>
<feature type="compositionally biased region" description="Basic and acidic residues" evidence="1">
    <location>
        <begin position="26"/>
        <end position="37"/>
    </location>
</feature>
<sequence>MSGRAALRPAAVLALSALLLTGCTTESKDSPSDDRPDTAGGGAVEALAELEVRGSADSSGYDRRKFGSAWADVDGNSCNTRNDILRRDLADVGLDEDDCEVANGTLEVDPYTGDRVEFTAGRSKVDIDHLVPLSDAWEKGAGEWEPAKRIALANDPLNLLAVGASPNRQKGDKDAAEWLPAHEAYHCEYVALQIAVKRKYELWVTKDEHKAMSTVLEGCSDQKLPEPGEAPTSAPDRFGAPK</sequence>
<dbReference type="PANTHER" id="PTHR24094:SF15">
    <property type="entry name" value="AMP-DEPENDENT SYNTHETASE_LIGASE DOMAIN-CONTAINING PROTEIN-RELATED"/>
    <property type="match status" value="1"/>
</dbReference>
<dbReference type="InterPro" id="IPR011089">
    <property type="entry name" value="GmrSD_C"/>
</dbReference>
<dbReference type="GO" id="GO:0004519">
    <property type="term" value="F:endonuclease activity"/>
    <property type="evidence" value="ECO:0007669"/>
    <property type="project" value="UniProtKB-KW"/>
</dbReference>
<dbReference type="EMBL" id="JAELVF020000001">
    <property type="protein sequence ID" value="MBU7599639.1"/>
    <property type="molecule type" value="Genomic_DNA"/>
</dbReference>
<keyword evidence="3" id="KW-0540">Nuclease</keyword>
<reference evidence="3" key="1">
    <citation type="submission" date="2021-06" db="EMBL/GenBank/DDBJ databases">
        <title>Sequencing of actinobacteria type strains.</title>
        <authorList>
            <person name="Nguyen G.-S."/>
            <person name="Wentzel A."/>
        </authorList>
    </citation>
    <scope>NUCLEOTIDE SEQUENCE</scope>
    <source>
        <strain evidence="3">P38-E01</strain>
    </source>
</reference>
<dbReference type="Pfam" id="PF07510">
    <property type="entry name" value="GmrSD_C"/>
    <property type="match status" value="1"/>
</dbReference>
<feature type="domain" description="GmrSD restriction endonucleases C-terminal" evidence="2">
    <location>
        <begin position="80"/>
        <end position="214"/>
    </location>
</feature>
<evidence type="ECO:0000256" key="1">
    <source>
        <dbReference type="SAM" id="MobiDB-lite"/>
    </source>
</evidence>
<name>A0A949JJ61_9ACTN</name>
<feature type="region of interest" description="Disordered" evidence="1">
    <location>
        <begin position="24"/>
        <end position="43"/>
    </location>
</feature>
<evidence type="ECO:0000259" key="2">
    <source>
        <dbReference type="Pfam" id="PF07510"/>
    </source>
</evidence>
<comment type="caution">
    <text evidence="3">The sequence shown here is derived from an EMBL/GenBank/DDBJ whole genome shotgun (WGS) entry which is preliminary data.</text>
</comment>
<feature type="region of interest" description="Disordered" evidence="1">
    <location>
        <begin position="217"/>
        <end position="242"/>
    </location>
</feature>
<gene>
    <name evidence="3" type="ORF">JGS22_018930</name>
</gene>
<accession>A0A949JJ61</accession>
<dbReference type="PROSITE" id="PS51257">
    <property type="entry name" value="PROKAR_LIPOPROTEIN"/>
    <property type="match status" value="1"/>
</dbReference>
<dbReference type="Proteomes" id="UP000694501">
    <property type="component" value="Unassembled WGS sequence"/>
</dbReference>
<proteinExistence type="predicted"/>
<evidence type="ECO:0000313" key="3">
    <source>
        <dbReference type="EMBL" id="MBU7599639.1"/>
    </source>
</evidence>
<organism evidence="3 4">
    <name type="scientific">Streptomyces tardus</name>
    <dbReference type="NCBI Taxonomy" id="2780544"/>
    <lineage>
        <taxon>Bacteria</taxon>
        <taxon>Bacillati</taxon>
        <taxon>Actinomycetota</taxon>
        <taxon>Actinomycetes</taxon>
        <taxon>Kitasatosporales</taxon>
        <taxon>Streptomycetaceae</taxon>
        <taxon>Streptomyces</taxon>
    </lineage>
</organism>
<dbReference type="AlphaFoldDB" id="A0A949JJ61"/>